<proteinExistence type="predicted"/>
<dbReference type="EMBL" id="RXIF01000002">
    <property type="protein sequence ID" value="RZN65468.1"/>
    <property type="molecule type" value="Genomic_DNA"/>
</dbReference>
<dbReference type="Proteomes" id="UP000317158">
    <property type="component" value="Unassembled WGS sequence"/>
</dbReference>
<protein>
    <submittedName>
        <fullName evidence="1">Transcriptional regulator</fullName>
    </submittedName>
</protein>
<reference evidence="1 2" key="1">
    <citation type="journal article" date="2019" name="Nat. Microbiol.">
        <title>Wide diversity of methane and short-chain alkane metabolisms in uncultured archaea.</title>
        <authorList>
            <person name="Borrel G."/>
            <person name="Adam P.S."/>
            <person name="McKay L.J."/>
            <person name="Chen L.X."/>
            <person name="Sierra-Garcia I.N."/>
            <person name="Sieber C.M."/>
            <person name="Letourneur Q."/>
            <person name="Ghozlane A."/>
            <person name="Andersen G.L."/>
            <person name="Li W.J."/>
            <person name="Hallam S.J."/>
            <person name="Muyzer G."/>
            <person name="de Oliveira V.M."/>
            <person name="Inskeep W.P."/>
            <person name="Banfield J.F."/>
            <person name="Gribaldo S."/>
        </authorList>
    </citation>
    <scope>NUCLEOTIDE SEQUENCE [LARGE SCALE GENOMIC DNA]</scope>
    <source>
        <strain evidence="1">NM1a</strain>
    </source>
</reference>
<evidence type="ECO:0000313" key="1">
    <source>
        <dbReference type="EMBL" id="RZN65468.1"/>
    </source>
</evidence>
<gene>
    <name evidence="1" type="ORF">EF806_00830</name>
</gene>
<evidence type="ECO:0000313" key="2">
    <source>
        <dbReference type="Proteomes" id="UP000317158"/>
    </source>
</evidence>
<accession>A0A520KTS3</accession>
<dbReference type="AlphaFoldDB" id="A0A520KTS3"/>
<comment type="caution">
    <text evidence="1">The sequence shown here is derived from an EMBL/GenBank/DDBJ whole genome shotgun (WGS) entry which is preliminary data.</text>
</comment>
<name>A0A520KTS3_METT2</name>
<organism evidence="1 2">
    <name type="scientific">Methanoliparum thermophilum</name>
    <dbReference type="NCBI Taxonomy" id="2491083"/>
    <lineage>
        <taxon>Archaea</taxon>
        <taxon>Methanobacteriati</taxon>
        <taxon>Methanobacteriota</taxon>
        <taxon>Candidatus Methanoliparia</taxon>
        <taxon>Candidatus Methanoliparales</taxon>
        <taxon>Candidatus Methanoliparaceae</taxon>
        <taxon>Candidatus Methanoliparum</taxon>
    </lineage>
</organism>
<sequence length="107" mass="12785">MPKDETTLLKELNDKIDNILNVLYYILFIIEENKREYKPLDVFELLKLPDHIRKTAMAINKLKEATAEDVSLETGRERSIESAYLNQLVRYGYLQKRREGRKVIFYF</sequence>